<feature type="compositionally biased region" description="Acidic residues" evidence="1">
    <location>
        <begin position="1"/>
        <end position="17"/>
    </location>
</feature>
<dbReference type="Proteomes" id="UP001642540">
    <property type="component" value="Unassembled WGS sequence"/>
</dbReference>
<organism evidence="2 3">
    <name type="scientific">Orchesella dallaii</name>
    <dbReference type="NCBI Taxonomy" id="48710"/>
    <lineage>
        <taxon>Eukaryota</taxon>
        <taxon>Metazoa</taxon>
        <taxon>Ecdysozoa</taxon>
        <taxon>Arthropoda</taxon>
        <taxon>Hexapoda</taxon>
        <taxon>Collembola</taxon>
        <taxon>Entomobryomorpha</taxon>
        <taxon>Entomobryoidea</taxon>
        <taxon>Orchesellidae</taxon>
        <taxon>Orchesellinae</taxon>
        <taxon>Orchesella</taxon>
    </lineage>
</organism>
<evidence type="ECO:0000313" key="3">
    <source>
        <dbReference type="Proteomes" id="UP001642540"/>
    </source>
</evidence>
<name>A0ABP1RNR6_9HEXA</name>
<reference evidence="2 3" key="1">
    <citation type="submission" date="2024-08" db="EMBL/GenBank/DDBJ databases">
        <authorList>
            <person name="Cucini C."/>
            <person name="Frati F."/>
        </authorList>
    </citation>
    <scope>NUCLEOTIDE SEQUENCE [LARGE SCALE GENOMIC DNA]</scope>
</reference>
<accession>A0ABP1RNR6</accession>
<feature type="region of interest" description="Disordered" evidence="1">
    <location>
        <begin position="37"/>
        <end position="104"/>
    </location>
</feature>
<proteinExistence type="predicted"/>
<sequence length="116" mass="13376">MSDEENSTASSQEDEPEVPMFSCRQCKDDKLYTAAQKDEHRLFHQNEAAKKGNSRRSRGRESQVGSVFTAVSSPTRKRREEKGKRKPSPKKKRRAKKNYDKKLVIQSTQINTSFNI</sequence>
<evidence type="ECO:0008006" key="4">
    <source>
        <dbReference type="Google" id="ProtNLM"/>
    </source>
</evidence>
<gene>
    <name evidence="2" type="ORF">ODALV1_LOCUS24350</name>
</gene>
<comment type="caution">
    <text evidence="2">The sequence shown here is derived from an EMBL/GenBank/DDBJ whole genome shotgun (WGS) entry which is preliminary data.</text>
</comment>
<evidence type="ECO:0000313" key="2">
    <source>
        <dbReference type="EMBL" id="CAL8131840.1"/>
    </source>
</evidence>
<keyword evidence="3" id="KW-1185">Reference proteome</keyword>
<dbReference type="EMBL" id="CAXLJM020000090">
    <property type="protein sequence ID" value="CAL8131840.1"/>
    <property type="molecule type" value="Genomic_DNA"/>
</dbReference>
<feature type="compositionally biased region" description="Basic and acidic residues" evidence="1">
    <location>
        <begin position="37"/>
        <end position="50"/>
    </location>
</feature>
<feature type="compositionally biased region" description="Basic residues" evidence="1">
    <location>
        <begin position="84"/>
        <end position="96"/>
    </location>
</feature>
<protein>
    <recommendedName>
        <fullName evidence="4">C2H2-type domain-containing protein</fullName>
    </recommendedName>
</protein>
<evidence type="ECO:0000256" key="1">
    <source>
        <dbReference type="SAM" id="MobiDB-lite"/>
    </source>
</evidence>
<feature type="region of interest" description="Disordered" evidence="1">
    <location>
        <begin position="1"/>
        <end position="22"/>
    </location>
</feature>
<feature type="compositionally biased region" description="Polar residues" evidence="1">
    <location>
        <begin position="63"/>
        <end position="74"/>
    </location>
</feature>